<dbReference type="OrthoDB" id="7594441at2"/>
<reference evidence="3" key="1">
    <citation type="submission" date="2019-01" db="EMBL/GenBank/DDBJ databases">
        <title>Sphingorhabdus lacus sp.nov., isolated from an oligotrophic freshwater lake.</title>
        <authorList>
            <person name="Park M."/>
        </authorList>
    </citation>
    <scope>NUCLEOTIDE SEQUENCE [LARGE SCALE GENOMIC DNA]</scope>
    <source>
        <strain evidence="3">IMCC1753</strain>
    </source>
</reference>
<keyword evidence="1" id="KW-1133">Transmembrane helix</keyword>
<gene>
    <name evidence="2" type="ORF">EUU25_04550</name>
</gene>
<keyword evidence="1" id="KW-0472">Membrane</keyword>
<evidence type="ECO:0000313" key="3">
    <source>
        <dbReference type="Proteomes" id="UP000428803"/>
    </source>
</evidence>
<keyword evidence="3" id="KW-1185">Reference proteome</keyword>
<proteinExistence type="predicted"/>
<feature type="transmembrane region" description="Helical" evidence="1">
    <location>
        <begin position="40"/>
        <end position="65"/>
    </location>
</feature>
<dbReference type="Proteomes" id="UP000428803">
    <property type="component" value="Chromosome"/>
</dbReference>
<feature type="transmembrane region" description="Helical" evidence="1">
    <location>
        <begin position="72"/>
        <end position="90"/>
    </location>
</feature>
<dbReference type="EMBL" id="CP035733">
    <property type="protein sequence ID" value="QGY79949.1"/>
    <property type="molecule type" value="Genomic_DNA"/>
</dbReference>
<protein>
    <recommendedName>
        <fullName evidence="4">DoxX family protein</fullName>
    </recommendedName>
</protein>
<feature type="transmembrane region" description="Helical" evidence="1">
    <location>
        <begin position="9"/>
        <end position="28"/>
    </location>
</feature>
<accession>A0A6I6L3E3</accession>
<name>A0A6I6L3E3_9SPHN</name>
<evidence type="ECO:0000256" key="1">
    <source>
        <dbReference type="SAM" id="Phobius"/>
    </source>
</evidence>
<dbReference type="AlphaFoldDB" id="A0A6I6L3E3"/>
<feature type="transmembrane region" description="Helical" evidence="1">
    <location>
        <begin position="96"/>
        <end position="118"/>
    </location>
</feature>
<sequence>MHPLHIQRLIALPYFILGGWCLFAPGMVERLTVAPDYQHLSATSALFIGCFGAQAILGGLFIWFSQWQRRTFMVYAIALLPFFWFNYWFVFEVPIFNRWLALDFVSNLAMLTLSLWGWKLMGKAQP</sequence>
<dbReference type="RefSeq" id="WP_158898697.1">
    <property type="nucleotide sequence ID" value="NZ_CP035733.1"/>
</dbReference>
<evidence type="ECO:0008006" key="4">
    <source>
        <dbReference type="Google" id="ProtNLM"/>
    </source>
</evidence>
<evidence type="ECO:0000313" key="2">
    <source>
        <dbReference type="EMBL" id="QGY79949.1"/>
    </source>
</evidence>
<dbReference type="KEGG" id="slaa:EUU25_04550"/>
<organism evidence="2 3">
    <name type="scientific">Sphingorhabdus lacus</name>
    <dbReference type="NCBI Taxonomy" id="392610"/>
    <lineage>
        <taxon>Bacteria</taxon>
        <taxon>Pseudomonadati</taxon>
        <taxon>Pseudomonadota</taxon>
        <taxon>Alphaproteobacteria</taxon>
        <taxon>Sphingomonadales</taxon>
        <taxon>Sphingomonadaceae</taxon>
        <taxon>Sphingorhabdus</taxon>
    </lineage>
</organism>
<keyword evidence="1" id="KW-0812">Transmembrane</keyword>